<dbReference type="SUPFAM" id="SSF50370">
    <property type="entry name" value="Ricin B-like lectins"/>
    <property type="match status" value="1"/>
</dbReference>
<evidence type="ECO:0000256" key="1">
    <source>
        <dbReference type="SAM" id="SignalP"/>
    </source>
</evidence>
<dbReference type="InterPro" id="IPR035992">
    <property type="entry name" value="Ricin_B-like_lectins"/>
</dbReference>
<dbReference type="EMBL" id="JAVLVT010000012">
    <property type="protein sequence ID" value="MDS1272505.1"/>
    <property type="molecule type" value="Genomic_DNA"/>
</dbReference>
<feature type="signal peptide" evidence="1">
    <location>
        <begin position="1"/>
        <end position="29"/>
    </location>
</feature>
<keyword evidence="1" id="KW-0732">Signal</keyword>
<proteinExistence type="predicted"/>
<dbReference type="PROSITE" id="PS50231">
    <property type="entry name" value="RICIN_B_LECTIN"/>
    <property type="match status" value="1"/>
</dbReference>
<gene>
    <name evidence="3" type="ORF">RIF23_19640</name>
</gene>
<feature type="domain" description="Ricin B lectin" evidence="2">
    <location>
        <begin position="75"/>
        <end position="144"/>
    </location>
</feature>
<dbReference type="RefSeq" id="WP_310914089.1">
    <property type="nucleotide sequence ID" value="NZ_JAVLVT010000012.1"/>
</dbReference>
<comment type="caution">
    <text evidence="3">The sequence shown here is derived from an EMBL/GenBank/DDBJ whole genome shotgun (WGS) entry which is preliminary data.</text>
</comment>
<dbReference type="CDD" id="cd00161">
    <property type="entry name" value="beta-trefoil_Ricin-like"/>
    <property type="match status" value="1"/>
</dbReference>
<organism evidence="3 4">
    <name type="scientific">Lipingzhangella rawalii</name>
    <dbReference type="NCBI Taxonomy" id="2055835"/>
    <lineage>
        <taxon>Bacteria</taxon>
        <taxon>Bacillati</taxon>
        <taxon>Actinomycetota</taxon>
        <taxon>Actinomycetes</taxon>
        <taxon>Streptosporangiales</taxon>
        <taxon>Nocardiopsidaceae</taxon>
        <taxon>Lipingzhangella</taxon>
    </lineage>
</organism>
<evidence type="ECO:0000313" key="4">
    <source>
        <dbReference type="Proteomes" id="UP001250214"/>
    </source>
</evidence>
<sequence length="179" mass="20126">MKRIVAYASATTLALAAGMALLAPLPAAAHSPAIAQGIDYQIQFEPNDARMVPYGGAATRTDVRVWPVDYRGMDWELTQTGFQGNLPTYEIRNLHSNLCLEPKDGLTRADQRVEQRQCTGRDRQEWLLPYMGDNGHHIVPVRNTHLGTTLENPAWTGSFLKLDYRSSADPDFRWNFQPL</sequence>
<name>A0ABU2HCE4_9ACTN</name>
<evidence type="ECO:0000259" key="2">
    <source>
        <dbReference type="Pfam" id="PF14200"/>
    </source>
</evidence>
<protein>
    <submittedName>
        <fullName evidence="3">RICIN domain-containing protein</fullName>
    </submittedName>
</protein>
<reference evidence="4" key="1">
    <citation type="submission" date="2023-07" db="EMBL/GenBank/DDBJ databases">
        <title>Novel species in the genus Lipingzhangella isolated from Sambhar Salt Lake.</title>
        <authorList>
            <person name="Jiya N."/>
            <person name="Kajale S."/>
            <person name="Sharma A."/>
        </authorList>
    </citation>
    <scope>NUCLEOTIDE SEQUENCE [LARGE SCALE GENOMIC DNA]</scope>
    <source>
        <strain evidence="4">LS1_29</strain>
    </source>
</reference>
<feature type="chain" id="PRO_5046471446" evidence="1">
    <location>
        <begin position="30"/>
        <end position="179"/>
    </location>
</feature>
<dbReference type="Proteomes" id="UP001250214">
    <property type="component" value="Unassembled WGS sequence"/>
</dbReference>
<dbReference type="InterPro" id="IPR000772">
    <property type="entry name" value="Ricin_B_lectin"/>
</dbReference>
<accession>A0ABU2HCE4</accession>
<dbReference type="Pfam" id="PF14200">
    <property type="entry name" value="RicinB_lectin_2"/>
    <property type="match status" value="1"/>
</dbReference>
<evidence type="ECO:0000313" key="3">
    <source>
        <dbReference type="EMBL" id="MDS1272505.1"/>
    </source>
</evidence>
<dbReference type="Gene3D" id="2.80.10.50">
    <property type="match status" value="1"/>
</dbReference>
<keyword evidence="4" id="KW-1185">Reference proteome</keyword>